<protein>
    <recommendedName>
        <fullName evidence="8">AAA+ ATPase domain-containing protein</fullName>
    </recommendedName>
</protein>
<evidence type="ECO:0000256" key="4">
    <source>
        <dbReference type="ARBA" id="ARBA00022741"/>
    </source>
</evidence>
<dbReference type="GO" id="GO:0005524">
    <property type="term" value="F:ATP binding"/>
    <property type="evidence" value="ECO:0007669"/>
    <property type="project" value="UniProtKB-KW"/>
</dbReference>
<feature type="domain" description="AAA+ ATPase" evidence="8">
    <location>
        <begin position="181"/>
        <end position="317"/>
    </location>
</feature>
<evidence type="ECO:0000256" key="7">
    <source>
        <dbReference type="SAM" id="MobiDB-lite"/>
    </source>
</evidence>
<keyword evidence="6" id="KW-0175">Coiled coil</keyword>
<dbReference type="InterPro" id="IPR027417">
    <property type="entry name" value="P-loop_NTPase"/>
</dbReference>
<comment type="subcellular location">
    <subcellularLocation>
        <location evidence="1">Cytoplasm</location>
    </subcellularLocation>
</comment>
<keyword evidence="4" id="KW-0547">Nucleotide-binding</keyword>
<keyword evidence="5" id="KW-0067">ATP-binding</keyword>
<dbReference type="GO" id="GO:0016887">
    <property type="term" value="F:ATP hydrolysis activity"/>
    <property type="evidence" value="ECO:0007669"/>
    <property type="project" value="InterPro"/>
</dbReference>
<comment type="caution">
    <text evidence="9">The sequence shown here is derived from an EMBL/GenBank/DDBJ whole genome shotgun (WGS) entry which is preliminary data.</text>
</comment>
<sequence length="423" mass="47307">MYAVYILQEVKEPCGGSAFKPANLSAGDSDGESDDSFTMSLQPSKKGKPFEDFEAQVLEERTRKKTIQPQNGKRDKGRKKGATMKQKTKKVILEELEGIAEENEKLRERVEREKLSWLTVLSNLSPTTEPDLAKNMYALLQEVPSKVSWEDIGGLSDVKRKIQETIMWPLLKPDIFKLVKRPRGILLFGPPGTGKTMLAKCIASQSGSNFMSVSASAVTSMWVGQGEKNVKALFDVARQVKPTVIFIDEIEALLPSRNTPGLHQSANNIVTQFLVEMDGTQSTDDQVVVVGATNFPQRIDEAGRRRLSKRLYVPLPDIVARMQIMSKTMERQRHSLDSDHFCALVRRLEGYSAADIVQVCHEAVMGPIREVMAEIKDVQLLSKDKIGPVNIQHFDAALKCIKPSVSTGEIEVYERWNRDFGEA</sequence>
<gene>
    <name evidence="9" type="ORF">ONE63_006703</name>
</gene>
<dbReference type="SMART" id="SM00382">
    <property type="entry name" value="AAA"/>
    <property type="match status" value="1"/>
</dbReference>
<evidence type="ECO:0000256" key="6">
    <source>
        <dbReference type="SAM" id="Coils"/>
    </source>
</evidence>
<organism evidence="9 10">
    <name type="scientific">Megalurothrips usitatus</name>
    <name type="common">bean blossom thrips</name>
    <dbReference type="NCBI Taxonomy" id="439358"/>
    <lineage>
        <taxon>Eukaryota</taxon>
        <taxon>Metazoa</taxon>
        <taxon>Ecdysozoa</taxon>
        <taxon>Arthropoda</taxon>
        <taxon>Hexapoda</taxon>
        <taxon>Insecta</taxon>
        <taxon>Pterygota</taxon>
        <taxon>Neoptera</taxon>
        <taxon>Paraneoptera</taxon>
        <taxon>Thysanoptera</taxon>
        <taxon>Terebrantia</taxon>
        <taxon>Thripoidea</taxon>
        <taxon>Thripidae</taxon>
        <taxon>Megalurothrips</taxon>
    </lineage>
</organism>
<dbReference type="FunFam" id="3.40.50.300:FF:001054">
    <property type="entry name" value="ATPase, AAA family, putative"/>
    <property type="match status" value="1"/>
</dbReference>
<comment type="similarity">
    <text evidence="2">Belongs to the AAA ATPase family.</text>
</comment>
<dbReference type="InterPro" id="IPR050304">
    <property type="entry name" value="MT-severing_AAA_ATPase"/>
</dbReference>
<dbReference type="InterPro" id="IPR003959">
    <property type="entry name" value="ATPase_AAA_core"/>
</dbReference>
<dbReference type="InterPro" id="IPR015415">
    <property type="entry name" value="Spast_Vps4_C"/>
</dbReference>
<dbReference type="GO" id="GO:0005737">
    <property type="term" value="C:cytoplasm"/>
    <property type="evidence" value="ECO:0007669"/>
    <property type="project" value="UniProtKB-SubCell"/>
</dbReference>
<evidence type="ECO:0000259" key="8">
    <source>
        <dbReference type="SMART" id="SM00382"/>
    </source>
</evidence>
<evidence type="ECO:0000256" key="1">
    <source>
        <dbReference type="ARBA" id="ARBA00004496"/>
    </source>
</evidence>
<proteinExistence type="inferred from homology"/>
<dbReference type="AlphaFoldDB" id="A0AAV7XXN7"/>
<dbReference type="Gene3D" id="3.40.50.300">
    <property type="entry name" value="P-loop containing nucleotide triphosphate hydrolases"/>
    <property type="match status" value="1"/>
</dbReference>
<reference evidence="9" key="1">
    <citation type="submission" date="2022-12" db="EMBL/GenBank/DDBJ databases">
        <title>Chromosome-level genome assembly of the bean flower thrips Megalurothrips usitatus.</title>
        <authorList>
            <person name="Ma L."/>
            <person name="Liu Q."/>
            <person name="Li H."/>
            <person name="Cai W."/>
        </authorList>
    </citation>
    <scope>NUCLEOTIDE SEQUENCE</scope>
    <source>
        <strain evidence="9">Cailab_2022a</strain>
    </source>
</reference>
<feature type="compositionally biased region" description="Basic residues" evidence="7">
    <location>
        <begin position="75"/>
        <end position="84"/>
    </location>
</feature>
<dbReference type="InterPro" id="IPR003593">
    <property type="entry name" value="AAA+_ATPase"/>
</dbReference>
<evidence type="ECO:0000256" key="3">
    <source>
        <dbReference type="ARBA" id="ARBA00022490"/>
    </source>
</evidence>
<dbReference type="Pfam" id="PF00004">
    <property type="entry name" value="AAA"/>
    <property type="match status" value="1"/>
</dbReference>
<dbReference type="Proteomes" id="UP001075354">
    <property type="component" value="Chromosome 3"/>
</dbReference>
<feature type="region of interest" description="Disordered" evidence="7">
    <location>
        <begin position="16"/>
        <end position="84"/>
    </location>
</feature>
<name>A0AAV7XXN7_9NEOP</name>
<dbReference type="SUPFAM" id="SSF52540">
    <property type="entry name" value="P-loop containing nucleoside triphosphate hydrolases"/>
    <property type="match status" value="1"/>
</dbReference>
<dbReference type="InterPro" id="IPR041569">
    <property type="entry name" value="AAA_lid_3"/>
</dbReference>
<evidence type="ECO:0000256" key="2">
    <source>
        <dbReference type="ARBA" id="ARBA00006914"/>
    </source>
</evidence>
<evidence type="ECO:0000256" key="5">
    <source>
        <dbReference type="ARBA" id="ARBA00022840"/>
    </source>
</evidence>
<dbReference type="FunFam" id="1.10.8.60:FF:000022">
    <property type="entry name" value="Fidgetin like 1"/>
    <property type="match status" value="1"/>
</dbReference>
<dbReference type="EMBL" id="JAPTSV010000003">
    <property type="protein sequence ID" value="KAJ1529975.1"/>
    <property type="molecule type" value="Genomic_DNA"/>
</dbReference>
<dbReference type="Gene3D" id="1.10.8.60">
    <property type="match status" value="1"/>
</dbReference>
<dbReference type="Pfam" id="PF17862">
    <property type="entry name" value="AAA_lid_3"/>
    <property type="match status" value="1"/>
</dbReference>
<dbReference type="PANTHER" id="PTHR23074:SF17">
    <property type="entry name" value="FIDGETIN-LIKE PROTEIN 1"/>
    <property type="match status" value="1"/>
</dbReference>
<feature type="coiled-coil region" evidence="6">
    <location>
        <begin position="89"/>
        <end position="116"/>
    </location>
</feature>
<evidence type="ECO:0000313" key="9">
    <source>
        <dbReference type="EMBL" id="KAJ1529975.1"/>
    </source>
</evidence>
<accession>A0AAV7XXN7</accession>
<dbReference type="PANTHER" id="PTHR23074">
    <property type="entry name" value="AAA DOMAIN-CONTAINING"/>
    <property type="match status" value="1"/>
</dbReference>
<evidence type="ECO:0000313" key="10">
    <source>
        <dbReference type="Proteomes" id="UP001075354"/>
    </source>
</evidence>
<keyword evidence="10" id="KW-1185">Reference proteome</keyword>
<keyword evidence="3" id="KW-0963">Cytoplasm</keyword>
<dbReference type="Pfam" id="PF09336">
    <property type="entry name" value="Vps4_C"/>
    <property type="match status" value="1"/>
</dbReference>